<dbReference type="Gene3D" id="1.10.1660.10">
    <property type="match status" value="1"/>
</dbReference>
<reference evidence="7" key="1">
    <citation type="journal article" date="2019" name="Int. J. Syst. Evol. Microbiol.">
        <title>The Global Catalogue of Microorganisms (GCM) 10K type strain sequencing project: providing services to taxonomists for standard genome sequencing and annotation.</title>
        <authorList>
            <consortium name="The Broad Institute Genomics Platform"/>
            <consortium name="The Broad Institute Genome Sequencing Center for Infectious Disease"/>
            <person name="Wu L."/>
            <person name="Ma J."/>
        </authorList>
    </citation>
    <scope>NUCLEOTIDE SEQUENCE [LARGE SCALE GENOMIC DNA]</scope>
    <source>
        <strain evidence="7">CCM 7044</strain>
    </source>
</reference>
<dbReference type="SUPFAM" id="SSF46955">
    <property type="entry name" value="Putative DNA-binding domain"/>
    <property type="match status" value="1"/>
</dbReference>
<evidence type="ECO:0000313" key="6">
    <source>
        <dbReference type="EMBL" id="MFD2796348.1"/>
    </source>
</evidence>
<dbReference type="Pfam" id="PF13411">
    <property type="entry name" value="MerR_1"/>
    <property type="match status" value="1"/>
</dbReference>
<organism evidence="6 7">
    <name type="scientific">Promicromonospora vindobonensis</name>
    <dbReference type="NCBI Taxonomy" id="195748"/>
    <lineage>
        <taxon>Bacteria</taxon>
        <taxon>Bacillati</taxon>
        <taxon>Actinomycetota</taxon>
        <taxon>Actinomycetes</taxon>
        <taxon>Micrococcales</taxon>
        <taxon>Promicromonosporaceae</taxon>
        <taxon>Promicromonospora</taxon>
    </lineage>
</organism>
<evidence type="ECO:0000256" key="3">
    <source>
        <dbReference type="ARBA" id="ARBA00023125"/>
    </source>
</evidence>
<evidence type="ECO:0000256" key="2">
    <source>
        <dbReference type="ARBA" id="ARBA00023015"/>
    </source>
</evidence>
<dbReference type="SMART" id="SM00422">
    <property type="entry name" value="HTH_MERR"/>
    <property type="match status" value="1"/>
</dbReference>
<evidence type="ECO:0000256" key="1">
    <source>
        <dbReference type="ARBA" id="ARBA00022491"/>
    </source>
</evidence>
<keyword evidence="4" id="KW-0804">Transcription</keyword>
<comment type="caution">
    <text evidence="6">The sequence shown here is derived from an EMBL/GenBank/DDBJ whole genome shotgun (WGS) entry which is preliminary data.</text>
</comment>
<dbReference type="PANTHER" id="PTHR30204:SF69">
    <property type="entry name" value="MERR-FAMILY TRANSCRIPTIONAL REGULATOR"/>
    <property type="match status" value="1"/>
</dbReference>
<evidence type="ECO:0000256" key="4">
    <source>
        <dbReference type="ARBA" id="ARBA00023163"/>
    </source>
</evidence>
<dbReference type="PRINTS" id="PR00040">
    <property type="entry name" value="HTHMERR"/>
</dbReference>
<dbReference type="EMBL" id="JBHUOG010000002">
    <property type="protein sequence ID" value="MFD2796348.1"/>
    <property type="molecule type" value="Genomic_DNA"/>
</dbReference>
<keyword evidence="2" id="KW-0805">Transcription regulation</keyword>
<dbReference type="RefSeq" id="WP_377187770.1">
    <property type="nucleotide sequence ID" value="NZ_JBHUOG010000002.1"/>
</dbReference>
<accession>A0ABW5VXI0</accession>
<keyword evidence="7" id="KW-1185">Reference proteome</keyword>
<keyword evidence="1" id="KW-0678">Repressor</keyword>
<dbReference type="InterPro" id="IPR009061">
    <property type="entry name" value="DNA-bd_dom_put_sf"/>
</dbReference>
<protein>
    <submittedName>
        <fullName evidence="6">MerR family transcriptional regulator</fullName>
    </submittedName>
</protein>
<proteinExistence type="predicted"/>
<feature type="domain" description="HTH merR-type" evidence="5">
    <location>
        <begin position="1"/>
        <end position="68"/>
    </location>
</feature>
<name>A0ABW5VXI0_9MICO</name>
<sequence>MIIGELSARSGVSPRSLRYYEAQGLVTSTRTANGYRHFDEDAVEVVRTVRTMFQLGFSREMVLAILPCATGQHDEVDRDAVRGSVAAMRDDIDERIQELSTTREALTQFLDQR</sequence>
<evidence type="ECO:0000313" key="7">
    <source>
        <dbReference type="Proteomes" id="UP001597479"/>
    </source>
</evidence>
<dbReference type="PROSITE" id="PS50937">
    <property type="entry name" value="HTH_MERR_2"/>
    <property type="match status" value="1"/>
</dbReference>
<dbReference type="PROSITE" id="PS00552">
    <property type="entry name" value="HTH_MERR_1"/>
    <property type="match status" value="1"/>
</dbReference>
<keyword evidence="3" id="KW-0238">DNA-binding</keyword>
<dbReference type="PANTHER" id="PTHR30204">
    <property type="entry name" value="REDOX-CYCLING DRUG-SENSING TRANSCRIPTIONAL ACTIVATOR SOXR"/>
    <property type="match status" value="1"/>
</dbReference>
<dbReference type="Proteomes" id="UP001597479">
    <property type="component" value="Unassembled WGS sequence"/>
</dbReference>
<gene>
    <name evidence="6" type="ORF">ACFS27_22485</name>
</gene>
<dbReference type="InterPro" id="IPR000551">
    <property type="entry name" value="MerR-type_HTH_dom"/>
</dbReference>
<evidence type="ECO:0000259" key="5">
    <source>
        <dbReference type="PROSITE" id="PS50937"/>
    </source>
</evidence>
<dbReference type="InterPro" id="IPR047057">
    <property type="entry name" value="MerR_fam"/>
</dbReference>